<keyword evidence="3" id="KW-0547">Nucleotide-binding</keyword>
<dbReference type="GO" id="GO:0042167">
    <property type="term" value="P:heme catabolic process"/>
    <property type="evidence" value="ECO:0007669"/>
    <property type="project" value="TreeGrafter"/>
</dbReference>
<dbReference type="InterPro" id="IPR051930">
    <property type="entry name" value="FNR_type-1"/>
</dbReference>
<dbReference type="EC" id="1.18.1.2" evidence="2"/>
<dbReference type="InterPro" id="IPR033892">
    <property type="entry name" value="FNR_bac"/>
</dbReference>
<comment type="catalytic activity">
    <reaction evidence="4">
        <text>2 reduced [2Fe-2S]-[ferredoxin] + NADP(+) + H(+) = 2 oxidized [2Fe-2S]-[ferredoxin] + NADPH</text>
        <dbReference type="Rhea" id="RHEA:20125"/>
        <dbReference type="Rhea" id="RHEA-COMP:10000"/>
        <dbReference type="Rhea" id="RHEA-COMP:10001"/>
        <dbReference type="ChEBI" id="CHEBI:15378"/>
        <dbReference type="ChEBI" id="CHEBI:33737"/>
        <dbReference type="ChEBI" id="CHEBI:33738"/>
        <dbReference type="ChEBI" id="CHEBI:57783"/>
        <dbReference type="ChEBI" id="CHEBI:58349"/>
        <dbReference type="EC" id="1.18.1.2"/>
    </reaction>
</comment>
<evidence type="ECO:0000313" key="6">
    <source>
        <dbReference type="EMBL" id="AWI77430.1"/>
    </source>
</evidence>
<reference evidence="6 7" key="1">
    <citation type="submission" date="2017-06" db="EMBL/GenBank/DDBJ databases">
        <title>Azoarcus.</title>
        <authorList>
            <person name="Woo J.-H."/>
            <person name="Kim H.-S."/>
        </authorList>
    </citation>
    <scope>NUCLEOTIDE SEQUENCE [LARGE SCALE GENOMIC DNA]</scope>
    <source>
        <strain evidence="6 7">TSPY31</strain>
    </source>
</reference>
<sequence length="269" mass="30464">MITIAEPETRPTGQDATDKWTNERVTWIHYWTPTLLSFRTTRYRAFRFTPGHYARLGLGTADNLVWRPYSLVSAHYHDYLEFVAVLVPGGEFSARLAQLRVGDEIAVEKACFGFLTTPQLAPGRDLWMLASGTGLGPFISILRDPAQWEAFERLIVVHSVRHADELTYRDEIAAMPDEALCTDARATLIYIPIVTRDADATELSDRIPRLLADGRLEAHAQRPIRVEDSRVMVCGNPEMARELRQLLATRGFATSRRGAPGQMAFEKYW</sequence>
<dbReference type="Proteomes" id="UP000244930">
    <property type="component" value="Chromosome"/>
</dbReference>
<dbReference type="CDD" id="cd06195">
    <property type="entry name" value="FNR1"/>
    <property type="match status" value="1"/>
</dbReference>
<dbReference type="Pfam" id="PF00970">
    <property type="entry name" value="FAD_binding_6"/>
    <property type="match status" value="1"/>
</dbReference>
<dbReference type="InterPro" id="IPR001433">
    <property type="entry name" value="OxRdtase_FAD/NAD-bd"/>
</dbReference>
<dbReference type="GO" id="GO:0004324">
    <property type="term" value="F:ferredoxin-NADP+ reductase activity"/>
    <property type="evidence" value="ECO:0007669"/>
    <property type="project" value="UniProtKB-EC"/>
</dbReference>
<dbReference type="InterPro" id="IPR017938">
    <property type="entry name" value="Riboflavin_synthase-like_b-brl"/>
</dbReference>
<organism evidence="6 7">
    <name type="scientific">Parazoarcus communis</name>
    <dbReference type="NCBI Taxonomy" id="41977"/>
    <lineage>
        <taxon>Bacteria</taxon>
        <taxon>Pseudomonadati</taxon>
        <taxon>Pseudomonadota</taxon>
        <taxon>Betaproteobacteria</taxon>
        <taxon>Rhodocyclales</taxon>
        <taxon>Zoogloeaceae</taxon>
        <taxon>Parazoarcus</taxon>
    </lineage>
</organism>
<comment type="similarity">
    <text evidence="1">Belongs to the ferredoxin--NADP reductase type 1 family.</text>
</comment>
<dbReference type="InterPro" id="IPR039261">
    <property type="entry name" value="FNR_nucleotide-bd"/>
</dbReference>
<dbReference type="Gene3D" id="2.40.30.10">
    <property type="entry name" value="Translation factors"/>
    <property type="match status" value="1"/>
</dbReference>
<evidence type="ECO:0000259" key="5">
    <source>
        <dbReference type="PROSITE" id="PS51384"/>
    </source>
</evidence>
<protein>
    <recommendedName>
        <fullName evidence="2">ferredoxin--NADP(+) reductase</fullName>
        <ecNumber evidence="2">1.18.1.2</ecNumber>
    </recommendedName>
</protein>
<evidence type="ECO:0000256" key="1">
    <source>
        <dbReference type="ARBA" id="ARBA00008312"/>
    </source>
</evidence>
<dbReference type="Pfam" id="PF00175">
    <property type="entry name" value="NAD_binding_1"/>
    <property type="match status" value="1"/>
</dbReference>
<accession>A0A2U8GVJ2</accession>
<proteinExistence type="inferred from homology"/>
<gene>
    <name evidence="6" type="ORF">CEW83_01800</name>
</gene>
<dbReference type="SUPFAM" id="SSF52343">
    <property type="entry name" value="Ferredoxin reductase-like, C-terminal NADP-linked domain"/>
    <property type="match status" value="1"/>
</dbReference>
<dbReference type="GO" id="GO:0034599">
    <property type="term" value="P:cellular response to oxidative stress"/>
    <property type="evidence" value="ECO:0007669"/>
    <property type="project" value="TreeGrafter"/>
</dbReference>
<evidence type="ECO:0000313" key="7">
    <source>
        <dbReference type="Proteomes" id="UP000244930"/>
    </source>
</evidence>
<feature type="domain" description="FAD-binding FR-type" evidence="5">
    <location>
        <begin position="18"/>
        <end position="118"/>
    </location>
</feature>
<dbReference type="PANTHER" id="PTHR47878:SF2">
    <property type="entry name" value="OXIDOREDUCTASE FAD_NAD(P)-BINDING DOMAIN PROTEIN"/>
    <property type="match status" value="1"/>
</dbReference>
<dbReference type="EMBL" id="CP022187">
    <property type="protein sequence ID" value="AWI77430.1"/>
    <property type="molecule type" value="Genomic_DNA"/>
</dbReference>
<evidence type="ECO:0000256" key="2">
    <source>
        <dbReference type="ARBA" id="ARBA00013223"/>
    </source>
</evidence>
<dbReference type="PANTHER" id="PTHR47878">
    <property type="entry name" value="OXIDOREDUCTASE FAD/NAD(P)-BINDING DOMAIN PROTEIN"/>
    <property type="match status" value="1"/>
</dbReference>
<dbReference type="GO" id="GO:0000166">
    <property type="term" value="F:nucleotide binding"/>
    <property type="evidence" value="ECO:0007669"/>
    <property type="project" value="UniProtKB-KW"/>
</dbReference>
<evidence type="ECO:0000256" key="3">
    <source>
        <dbReference type="ARBA" id="ARBA00022741"/>
    </source>
</evidence>
<dbReference type="InterPro" id="IPR008333">
    <property type="entry name" value="Cbr1-like_FAD-bd_dom"/>
</dbReference>
<dbReference type="InterPro" id="IPR017927">
    <property type="entry name" value="FAD-bd_FR_type"/>
</dbReference>
<dbReference type="PROSITE" id="PS51384">
    <property type="entry name" value="FAD_FR"/>
    <property type="match status" value="1"/>
</dbReference>
<dbReference type="AlphaFoldDB" id="A0A2U8GVJ2"/>
<keyword evidence="7" id="KW-1185">Reference proteome</keyword>
<dbReference type="KEGG" id="acom:CEW83_01800"/>
<evidence type="ECO:0000256" key="4">
    <source>
        <dbReference type="ARBA" id="ARBA00047776"/>
    </source>
</evidence>
<name>A0A2U8GVJ2_9RHOO</name>
<dbReference type="Gene3D" id="3.40.50.80">
    <property type="entry name" value="Nucleotide-binding domain of ferredoxin-NADP reductase (FNR) module"/>
    <property type="match status" value="1"/>
</dbReference>
<dbReference type="SUPFAM" id="SSF63380">
    <property type="entry name" value="Riboflavin synthase domain-like"/>
    <property type="match status" value="1"/>
</dbReference>
<dbReference type="RefSeq" id="WP_108951128.1">
    <property type="nucleotide sequence ID" value="NZ_CP022187.1"/>
</dbReference>